<proteinExistence type="predicted"/>
<sequence length="170" mass="19018">MRPTSEQIFQRFQANIALNVARHGIHIQPIMASEKCPSYVYTVGMTNIGASELIIFSIAPQNIAPVLMQIFHEVRMGGRPANQESISGLLSVPLLLHEVQRSVAAEFTGQGDVYLENQNSKPTYRQMLWPDEKGKYPHEAGFDSKFKASQPYIAKAKPYLDNDLSSDLSH</sequence>
<keyword evidence="1" id="KW-0614">Plasmid</keyword>
<reference evidence="1 2" key="1">
    <citation type="journal article" date="2011" name="PLoS Pathog.">
        <title>Dynamic evolution of pathogenicity revealed by sequencing and comparative genomics of 19 Pseudomonas syringae isolates.</title>
        <authorList>
            <person name="Baltrus D.A."/>
            <person name="Nishimura M.T."/>
            <person name="Romanchuk A."/>
            <person name="Chang J.H."/>
            <person name="Mukhtar M.S."/>
            <person name="Cherkis K."/>
            <person name="Roach J."/>
            <person name="Grant S.R."/>
            <person name="Jones C.D."/>
            <person name="Dangl J.L."/>
        </authorList>
    </citation>
    <scope>NUCLEOTIDE SEQUENCE [LARGE SCALE GENOMIC DNA]</scope>
    <source>
        <strain evidence="1 2">M301315</strain>
    </source>
</reference>
<organism evidence="1 2">
    <name type="scientific">Pseudomonas amygdali pv. lachrymans str. M301315</name>
    <dbReference type="NCBI Taxonomy" id="629260"/>
    <lineage>
        <taxon>Bacteria</taxon>
        <taxon>Pseudomonadati</taxon>
        <taxon>Pseudomonadota</taxon>
        <taxon>Gammaproteobacteria</taxon>
        <taxon>Pseudomonadales</taxon>
        <taxon>Pseudomonadaceae</taxon>
        <taxon>Pseudomonas</taxon>
        <taxon>Pseudomonas amygdali</taxon>
    </lineage>
</organism>
<accession>A0AAD0M6T3</accession>
<name>A0AAD0M6T3_PSEAV</name>
<protein>
    <submittedName>
        <fullName evidence="1">DUF4262 domain-containing protein</fullName>
    </submittedName>
</protein>
<dbReference type="AlphaFoldDB" id="A0AAD0M6T3"/>
<gene>
    <name evidence="1" type="ORF">PLA107_029915</name>
</gene>
<dbReference type="EMBL" id="CP031226">
    <property type="protein sequence ID" value="AXH59445.1"/>
    <property type="molecule type" value="Genomic_DNA"/>
</dbReference>
<evidence type="ECO:0000313" key="1">
    <source>
        <dbReference type="EMBL" id="AXH59445.1"/>
    </source>
</evidence>
<dbReference type="Pfam" id="PF14081">
    <property type="entry name" value="DUF4262"/>
    <property type="match status" value="1"/>
</dbReference>
<geneLocation type="plasmid" evidence="2">
    <name>pmppla107</name>
</geneLocation>
<dbReference type="Proteomes" id="UP000006426">
    <property type="component" value="Plasmid pmppla107"/>
</dbReference>
<dbReference type="GeneID" id="39474757"/>
<dbReference type="InterPro" id="IPR025358">
    <property type="entry name" value="DUF4262"/>
</dbReference>
<evidence type="ECO:0000313" key="2">
    <source>
        <dbReference type="Proteomes" id="UP000006426"/>
    </source>
</evidence>
<dbReference type="RefSeq" id="WP_005742374.1">
    <property type="nucleotide sequence ID" value="NZ_CP031226.1"/>
</dbReference>